<protein>
    <submittedName>
        <fullName evidence="1">Uncharacterized protein</fullName>
    </submittedName>
</protein>
<organism evidence="1 2">
    <name type="scientific">Mycena alexandri</name>
    <dbReference type="NCBI Taxonomy" id="1745969"/>
    <lineage>
        <taxon>Eukaryota</taxon>
        <taxon>Fungi</taxon>
        <taxon>Dikarya</taxon>
        <taxon>Basidiomycota</taxon>
        <taxon>Agaricomycotina</taxon>
        <taxon>Agaricomycetes</taxon>
        <taxon>Agaricomycetidae</taxon>
        <taxon>Agaricales</taxon>
        <taxon>Marasmiineae</taxon>
        <taxon>Mycenaceae</taxon>
        <taxon>Mycena</taxon>
    </lineage>
</organism>
<dbReference type="AlphaFoldDB" id="A0AAD6WS91"/>
<keyword evidence="2" id="KW-1185">Reference proteome</keyword>
<reference evidence="1" key="1">
    <citation type="submission" date="2023-03" db="EMBL/GenBank/DDBJ databases">
        <title>Massive genome expansion in bonnet fungi (Mycena s.s.) driven by repeated elements and novel gene families across ecological guilds.</title>
        <authorList>
            <consortium name="Lawrence Berkeley National Laboratory"/>
            <person name="Harder C.B."/>
            <person name="Miyauchi S."/>
            <person name="Viragh M."/>
            <person name="Kuo A."/>
            <person name="Thoen E."/>
            <person name="Andreopoulos B."/>
            <person name="Lu D."/>
            <person name="Skrede I."/>
            <person name="Drula E."/>
            <person name="Henrissat B."/>
            <person name="Morin E."/>
            <person name="Kohler A."/>
            <person name="Barry K."/>
            <person name="LaButti K."/>
            <person name="Morin E."/>
            <person name="Salamov A."/>
            <person name="Lipzen A."/>
            <person name="Mereny Z."/>
            <person name="Hegedus B."/>
            <person name="Baldrian P."/>
            <person name="Stursova M."/>
            <person name="Weitz H."/>
            <person name="Taylor A."/>
            <person name="Grigoriev I.V."/>
            <person name="Nagy L.G."/>
            <person name="Martin F."/>
            <person name="Kauserud H."/>
        </authorList>
    </citation>
    <scope>NUCLEOTIDE SEQUENCE</scope>
    <source>
        <strain evidence="1">CBHHK200</strain>
    </source>
</reference>
<evidence type="ECO:0000313" key="2">
    <source>
        <dbReference type="Proteomes" id="UP001218188"/>
    </source>
</evidence>
<accession>A0AAD6WS91</accession>
<sequence>MVVPATDNEVTHVFMTIRRLEPSFPGFAYGFLYATGSRRRRTVAVPYNHGVEKLQSVNDLFVHAWVPKPTPSSNIVDMSVGRVVAKSMPNTLVLLAHTYYIVYVPPGGQGVHSINACGSLRATQEWAGNILVLKHGKRKPIINVDKEDSSLVDLLVSAYIDYVGACKEYIYFHVLFWSPAAFDSWKLSDNFGMLELRHQYHGV</sequence>
<name>A0AAD6WS91_9AGAR</name>
<gene>
    <name evidence="1" type="ORF">C8F04DRAFT_1276716</name>
</gene>
<dbReference type="EMBL" id="JARJCM010000308">
    <property type="protein sequence ID" value="KAJ7019074.1"/>
    <property type="molecule type" value="Genomic_DNA"/>
</dbReference>
<comment type="caution">
    <text evidence="1">The sequence shown here is derived from an EMBL/GenBank/DDBJ whole genome shotgun (WGS) entry which is preliminary data.</text>
</comment>
<proteinExistence type="predicted"/>
<dbReference type="Proteomes" id="UP001218188">
    <property type="component" value="Unassembled WGS sequence"/>
</dbReference>
<evidence type="ECO:0000313" key="1">
    <source>
        <dbReference type="EMBL" id="KAJ7019074.1"/>
    </source>
</evidence>